<dbReference type="RefSeq" id="WP_110256002.1">
    <property type="nucleotide sequence ID" value="NZ_QJKB01000005.1"/>
</dbReference>
<evidence type="ECO:0000256" key="4">
    <source>
        <dbReference type="ARBA" id="ARBA00022989"/>
    </source>
</evidence>
<sequence>MTELIAVAIITILAVISPGADFAMVTRNSYLYGRRAGLLAASGIALGVQVHVMYTMLGVGLLIAKSPSLYFAIKIIGAIYLIYIGYQTFFARAVVNAEAGEGQSLNNLAALRAGFMTNAFNPKTTLFVLSTYTQVVQVDTSLLAQFGYGLFMSVAHWIWFSLVALFFSDHRLRAGMLRQQVILNRFIGAVLVILGVSLASLPALHS</sequence>
<keyword evidence="4 6" id="KW-1133">Transmembrane helix</keyword>
<keyword evidence="3 6" id="KW-0812">Transmembrane</keyword>
<evidence type="ECO:0000256" key="5">
    <source>
        <dbReference type="ARBA" id="ARBA00023136"/>
    </source>
</evidence>
<dbReference type="PANTHER" id="PTHR30086">
    <property type="entry name" value="ARGININE EXPORTER PROTEIN ARGO"/>
    <property type="match status" value="1"/>
</dbReference>
<organism evidence="7 8">
    <name type="scientific">Undibacterium pigrum</name>
    <dbReference type="NCBI Taxonomy" id="401470"/>
    <lineage>
        <taxon>Bacteria</taxon>
        <taxon>Pseudomonadati</taxon>
        <taxon>Pseudomonadota</taxon>
        <taxon>Betaproteobacteria</taxon>
        <taxon>Burkholderiales</taxon>
        <taxon>Oxalobacteraceae</taxon>
        <taxon>Undibacterium</taxon>
    </lineage>
</organism>
<gene>
    <name evidence="7" type="ORF">DFR42_105106</name>
</gene>
<comment type="subcellular location">
    <subcellularLocation>
        <location evidence="1">Cell membrane</location>
        <topology evidence="1">Multi-pass membrane protein</topology>
    </subcellularLocation>
</comment>
<dbReference type="PANTHER" id="PTHR30086:SF21">
    <property type="entry name" value="TRANSPORT PROTEIN"/>
    <property type="match status" value="1"/>
</dbReference>
<dbReference type="Proteomes" id="UP000247792">
    <property type="component" value="Unassembled WGS sequence"/>
</dbReference>
<feature type="transmembrane region" description="Helical" evidence="6">
    <location>
        <begin position="39"/>
        <end position="62"/>
    </location>
</feature>
<protein>
    <submittedName>
        <fullName evidence="7">Threonine/homoserine/homoserine lactone efflux protein</fullName>
    </submittedName>
</protein>
<feature type="transmembrane region" description="Helical" evidence="6">
    <location>
        <begin position="186"/>
        <end position="204"/>
    </location>
</feature>
<dbReference type="Pfam" id="PF01810">
    <property type="entry name" value="LysE"/>
    <property type="match status" value="1"/>
</dbReference>
<keyword evidence="2" id="KW-1003">Cell membrane</keyword>
<dbReference type="AlphaFoldDB" id="A0A318J3X2"/>
<proteinExistence type="predicted"/>
<evidence type="ECO:0000313" key="7">
    <source>
        <dbReference type="EMBL" id="PXX42448.1"/>
    </source>
</evidence>
<dbReference type="EMBL" id="QJKB01000005">
    <property type="protein sequence ID" value="PXX42448.1"/>
    <property type="molecule type" value="Genomic_DNA"/>
</dbReference>
<dbReference type="OrthoDB" id="581870at2"/>
<evidence type="ECO:0000256" key="3">
    <source>
        <dbReference type="ARBA" id="ARBA00022692"/>
    </source>
</evidence>
<keyword evidence="5 6" id="KW-0472">Membrane</keyword>
<reference evidence="7 8" key="1">
    <citation type="submission" date="2018-05" db="EMBL/GenBank/DDBJ databases">
        <title>Genomic Encyclopedia of Type Strains, Phase IV (KMG-IV): sequencing the most valuable type-strain genomes for metagenomic binning, comparative biology and taxonomic classification.</title>
        <authorList>
            <person name="Goeker M."/>
        </authorList>
    </citation>
    <scope>NUCLEOTIDE SEQUENCE [LARGE SCALE GENOMIC DNA]</scope>
    <source>
        <strain evidence="7 8">DSM 19792</strain>
    </source>
</reference>
<comment type="caution">
    <text evidence="7">The sequence shown here is derived from an EMBL/GenBank/DDBJ whole genome shotgun (WGS) entry which is preliminary data.</text>
</comment>
<evidence type="ECO:0000256" key="6">
    <source>
        <dbReference type="SAM" id="Phobius"/>
    </source>
</evidence>
<dbReference type="GO" id="GO:0005886">
    <property type="term" value="C:plasma membrane"/>
    <property type="evidence" value="ECO:0007669"/>
    <property type="project" value="UniProtKB-SubCell"/>
</dbReference>
<evidence type="ECO:0000256" key="1">
    <source>
        <dbReference type="ARBA" id="ARBA00004651"/>
    </source>
</evidence>
<feature type="transmembrane region" description="Helical" evidence="6">
    <location>
        <begin position="146"/>
        <end position="166"/>
    </location>
</feature>
<evidence type="ECO:0000256" key="2">
    <source>
        <dbReference type="ARBA" id="ARBA00022475"/>
    </source>
</evidence>
<accession>A0A318J3X2</accession>
<feature type="transmembrane region" description="Helical" evidence="6">
    <location>
        <begin position="69"/>
        <end position="86"/>
    </location>
</feature>
<name>A0A318J3X2_9BURK</name>
<dbReference type="InterPro" id="IPR001123">
    <property type="entry name" value="LeuE-type"/>
</dbReference>
<keyword evidence="8" id="KW-1185">Reference proteome</keyword>
<evidence type="ECO:0000313" key="8">
    <source>
        <dbReference type="Proteomes" id="UP000247792"/>
    </source>
</evidence>
<dbReference type="PIRSF" id="PIRSF006324">
    <property type="entry name" value="LeuE"/>
    <property type="match status" value="1"/>
</dbReference>
<dbReference type="GO" id="GO:0015171">
    <property type="term" value="F:amino acid transmembrane transporter activity"/>
    <property type="evidence" value="ECO:0007669"/>
    <property type="project" value="TreeGrafter"/>
</dbReference>